<feature type="region of interest" description="Disordered" evidence="1">
    <location>
        <begin position="724"/>
        <end position="757"/>
    </location>
</feature>
<organism evidence="2 3">
    <name type="scientific">Marasmius crinis-equi</name>
    <dbReference type="NCBI Taxonomy" id="585013"/>
    <lineage>
        <taxon>Eukaryota</taxon>
        <taxon>Fungi</taxon>
        <taxon>Dikarya</taxon>
        <taxon>Basidiomycota</taxon>
        <taxon>Agaricomycotina</taxon>
        <taxon>Agaricomycetes</taxon>
        <taxon>Agaricomycetidae</taxon>
        <taxon>Agaricales</taxon>
        <taxon>Marasmiineae</taxon>
        <taxon>Marasmiaceae</taxon>
        <taxon>Marasmius</taxon>
    </lineage>
</organism>
<proteinExistence type="predicted"/>
<dbReference type="Proteomes" id="UP001465976">
    <property type="component" value="Unassembled WGS sequence"/>
</dbReference>
<keyword evidence="3" id="KW-1185">Reference proteome</keyword>
<evidence type="ECO:0000313" key="3">
    <source>
        <dbReference type="Proteomes" id="UP001465976"/>
    </source>
</evidence>
<feature type="compositionally biased region" description="Basic and acidic residues" evidence="1">
    <location>
        <begin position="726"/>
        <end position="736"/>
    </location>
</feature>
<accession>A0ABR3F041</accession>
<sequence>MSSFDPADRMAEINTKIREAIRAALPAPPEQFFTVMIPGKVVNLEDYAHGFTDTGKKTTPLLPTATELAQARLCDDMPTYAPFQLGPTGRSVARSYGAALSKLVPAGTTVGIDTGDSLLSESQIRYKNAMKWLTELDPRTSKTRVELYTQRQHLYTEAVENKTRAFAKALDDAKKMAPDPNDVHSIRQTYDQWVQENAKTYRNYVQAAYMDWVITGKKEEVEYYFSIVDQDSAMSRVEQSKEAMRSLVVQDPDGVVEYQKVTLEPDCWARYALNKMGKKDSIRTAEWYTFEITRLQKMNAILDAMRDGPPSSQAALVAAKDADASAKVDPKLKQIIKDFVDASENHKKVAANEKSTPEEKAAAFKKYEEKKGEMERGLKNTSKEETANLGNVSAAAQKAIWDALKSPSSIASQTIGENETLIRTYVEARAKLTESTSKSQLISEVTDAAGVSRPLRDPQAQSSNDSAAKGADFFTQISVDVSSAESSESSSSSAMSVEARAKASYGRWWFKTSVEVATSHSSAHSDVERSMAKNACKISFECMRVDINRAWMRPELFYDADLTVPTGEFISPGWSEMKDLMERSSGLAQEPWEKEMQRYSTFPMYPTAFILACNITLEMSGETSAVQTHFATSSNKTSGSASLSYGMFNMSASAEYSGTSTNASTKCVSTATGCRITMQAPQIIGWVSQMTPALPRLSKEKRAAIISKQEAILARKQQVELEEMEALGKQEEEKKKAAPAQQTPPASAQPQPNGQAK</sequence>
<gene>
    <name evidence="2" type="ORF">V5O48_013466</name>
</gene>
<protein>
    <submittedName>
        <fullName evidence="2">Uncharacterized protein</fullName>
    </submittedName>
</protein>
<evidence type="ECO:0000256" key="1">
    <source>
        <dbReference type="SAM" id="MobiDB-lite"/>
    </source>
</evidence>
<reference evidence="2 3" key="1">
    <citation type="submission" date="2024-02" db="EMBL/GenBank/DDBJ databases">
        <title>A draft genome for the cacao thread blight pathogen Marasmius crinis-equi.</title>
        <authorList>
            <person name="Cohen S.P."/>
            <person name="Baruah I.K."/>
            <person name="Amoako-Attah I."/>
            <person name="Bukari Y."/>
            <person name="Meinhardt L.W."/>
            <person name="Bailey B.A."/>
        </authorList>
    </citation>
    <scope>NUCLEOTIDE SEQUENCE [LARGE SCALE GENOMIC DNA]</scope>
    <source>
        <strain evidence="2 3">GH-76</strain>
    </source>
</reference>
<dbReference type="EMBL" id="JBAHYK010001320">
    <property type="protein sequence ID" value="KAL0568518.1"/>
    <property type="molecule type" value="Genomic_DNA"/>
</dbReference>
<name>A0ABR3F041_9AGAR</name>
<feature type="compositionally biased region" description="Low complexity" evidence="1">
    <location>
        <begin position="738"/>
        <end position="757"/>
    </location>
</feature>
<evidence type="ECO:0000313" key="2">
    <source>
        <dbReference type="EMBL" id="KAL0568518.1"/>
    </source>
</evidence>
<comment type="caution">
    <text evidence="2">The sequence shown here is derived from an EMBL/GenBank/DDBJ whole genome shotgun (WGS) entry which is preliminary data.</text>
</comment>